<proteinExistence type="predicted"/>
<protein>
    <submittedName>
        <fullName evidence="1">Uncharacterized protein</fullName>
    </submittedName>
</protein>
<dbReference type="AlphaFoldDB" id="A0A8S2E7J4"/>
<dbReference type="Proteomes" id="UP000682733">
    <property type="component" value="Unassembled WGS sequence"/>
</dbReference>
<name>A0A8S2E7J4_9BILA</name>
<sequence>MLVPKPNGGAKAKLLKMKSYPRISLAQYNSVHIGMTAAHMFKKLDGPGEFYSSENSINGKTSFQLQSSVIDTIIKHVIDLEEGGRPATAAYYRQNPKNNEIIDETVKQLLQEDRAERSYSA</sequence>
<evidence type="ECO:0000313" key="1">
    <source>
        <dbReference type="EMBL" id="CAF1153513.1"/>
    </source>
</evidence>
<organism evidence="1 3">
    <name type="scientific">Didymodactylos carnosus</name>
    <dbReference type="NCBI Taxonomy" id="1234261"/>
    <lineage>
        <taxon>Eukaryota</taxon>
        <taxon>Metazoa</taxon>
        <taxon>Spiralia</taxon>
        <taxon>Gnathifera</taxon>
        <taxon>Rotifera</taxon>
        <taxon>Eurotatoria</taxon>
        <taxon>Bdelloidea</taxon>
        <taxon>Philodinida</taxon>
        <taxon>Philodinidae</taxon>
        <taxon>Didymodactylos</taxon>
    </lineage>
</organism>
<dbReference type="EMBL" id="CAJOBA010032275">
    <property type="protein sequence ID" value="CAF3962889.1"/>
    <property type="molecule type" value="Genomic_DNA"/>
</dbReference>
<accession>A0A8S2E7J4</accession>
<evidence type="ECO:0000313" key="2">
    <source>
        <dbReference type="EMBL" id="CAF3962889.1"/>
    </source>
</evidence>
<gene>
    <name evidence="1" type="ORF">OVA965_LOCUS21728</name>
    <name evidence="2" type="ORF">TMI583_LOCUS22436</name>
</gene>
<dbReference type="Proteomes" id="UP000677228">
    <property type="component" value="Unassembled WGS sequence"/>
</dbReference>
<comment type="caution">
    <text evidence="1">The sequence shown here is derived from an EMBL/GenBank/DDBJ whole genome shotgun (WGS) entry which is preliminary data.</text>
</comment>
<dbReference type="EMBL" id="CAJNOK010011999">
    <property type="protein sequence ID" value="CAF1153513.1"/>
    <property type="molecule type" value="Genomic_DNA"/>
</dbReference>
<evidence type="ECO:0000313" key="3">
    <source>
        <dbReference type="Proteomes" id="UP000677228"/>
    </source>
</evidence>
<reference evidence="1" key="1">
    <citation type="submission" date="2021-02" db="EMBL/GenBank/DDBJ databases">
        <authorList>
            <person name="Nowell W R."/>
        </authorList>
    </citation>
    <scope>NUCLEOTIDE SEQUENCE</scope>
</reference>